<name>A0A210PLS3_MIZYE</name>
<proteinExistence type="predicted"/>
<dbReference type="Proteomes" id="UP000242188">
    <property type="component" value="Unassembled WGS sequence"/>
</dbReference>
<reference evidence="2 3" key="1">
    <citation type="journal article" date="2017" name="Nat. Ecol. Evol.">
        <title>Scallop genome provides insights into evolution of bilaterian karyotype and development.</title>
        <authorList>
            <person name="Wang S."/>
            <person name="Zhang J."/>
            <person name="Jiao W."/>
            <person name="Li J."/>
            <person name="Xun X."/>
            <person name="Sun Y."/>
            <person name="Guo X."/>
            <person name="Huan P."/>
            <person name="Dong B."/>
            <person name="Zhang L."/>
            <person name="Hu X."/>
            <person name="Sun X."/>
            <person name="Wang J."/>
            <person name="Zhao C."/>
            <person name="Wang Y."/>
            <person name="Wang D."/>
            <person name="Huang X."/>
            <person name="Wang R."/>
            <person name="Lv J."/>
            <person name="Li Y."/>
            <person name="Zhang Z."/>
            <person name="Liu B."/>
            <person name="Lu W."/>
            <person name="Hui Y."/>
            <person name="Liang J."/>
            <person name="Zhou Z."/>
            <person name="Hou R."/>
            <person name="Li X."/>
            <person name="Liu Y."/>
            <person name="Li H."/>
            <person name="Ning X."/>
            <person name="Lin Y."/>
            <person name="Zhao L."/>
            <person name="Xing Q."/>
            <person name="Dou J."/>
            <person name="Li Y."/>
            <person name="Mao J."/>
            <person name="Guo H."/>
            <person name="Dou H."/>
            <person name="Li T."/>
            <person name="Mu C."/>
            <person name="Jiang W."/>
            <person name="Fu Q."/>
            <person name="Fu X."/>
            <person name="Miao Y."/>
            <person name="Liu J."/>
            <person name="Yu Q."/>
            <person name="Li R."/>
            <person name="Liao H."/>
            <person name="Li X."/>
            <person name="Kong Y."/>
            <person name="Jiang Z."/>
            <person name="Chourrout D."/>
            <person name="Li R."/>
            <person name="Bao Z."/>
        </authorList>
    </citation>
    <scope>NUCLEOTIDE SEQUENCE [LARGE SCALE GENOMIC DNA]</scope>
    <source>
        <strain evidence="2 3">PY_sf001</strain>
    </source>
</reference>
<evidence type="ECO:0000313" key="2">
    <source>
        <dbReference type="EMBL" id="OWF37414.1"/>
    </source>
</evidence>
<dbReference type="AlphaFoldDB" id="A0A210PLS3"/>
<organism evidence="2 3">
    <name type="scientific">Mizuhopecten yessoensis</name>
    <name type="common">Japanese scallop</name>
    <name type="synonym">Patinopecten yessoensis</name>
    <dbReference type="NCBI Taxonomy" id="6573"/>
    <lineage>
        <taxon>Eukaryota</taxon>
        <taxon>Metazoa</taxon>
        <taxon>Spiralia</taxon>
        <taxon>Lophotrochozoa</taxon>
        <taxon>Mollusca</taxon>
        <taxon>Bivalvia</taxon>
        <taxon>Autobranchia</taxon>
        <taxon>Pteriomorphia</taxon>
        <taxon>Pectinida</taxon>
        <taxon>Pectinoidea</taxon>
        <taxon>Pectinidae</taxon>
        <taxon>Mizuhopecten</taxon>
    </lineage>
</organism>
<dbReference type="OrthoDB" id="6095571at2759"/>
<dbReference type="EMBL" id="NEDP02005589">
    <property type="protein sequence ID" value="OWF37414.1"/>
    <property type="molecule type" value="Genomic_DNA"/>
</dbReference>
<evidence type="ECO:0000313" key="3">
    <source>
        <dbReference type="Proteomes" id="UP000242188"/>
    </source>
</evidence>
<keyword evidence="3" id="KW-1185">Reference proteome</keyword>
<gene>
    <name evidence="2" type="ORF">KP79_PYT04745</name>
</gene>
<protein>
    <submittedName>
        <fullName evidence="2">Uncharacterized protein</fullName>
    </submittedName>
</protein>
<accession>A0A210PLS3</accession>
<sequence length="158" mass="17573">MSNAGSTSISWRTESAASSYDVTKPMTSNSSVPRKKKMNVASAKNSGMKFPSWTGGKPIRASRSSSPRDHLQSNQGNFPIIRRSLDVKGEHNVNNIVSRLSTPTLSAKMKNVKYKPNVAMMNMNYYSWANMAAYKDHQRTLYTGNGTMKRSNCKSAKR</sequence>
<evidence type="ECO:0000256" key="1">
    <source>
        <dbReference type="SAM" id="MobiDB-lite"/>
    </source>
</evidence>
<comment type="caution">
    <text evidence="2">The sequence shown here is derived from an EMBL/GenBank/DDBJ whole genome shotgun (WGS) entry which is preliminary data.</text>
</comment>
<feature type="compositionally biased region" description="Polar residues" evidence="1">
    <location>
        <begin position="1"/>
        <end position="32"/>
    </location>
</feature>
<feature type="region of interest" description="Disordered" evidence="1">
    <location>
        <begin position="1"/>
        <end position="77"/>
    </location>
</feature>